<proteinExistence type="predicted"/>
<comment type="caution">
    <text evidence="1">The sequence shown here is derived from an EMBL/GenBank/DDBJ whole genome shotgun (WGS) entry which is preliminary data.</text>
</comment>
<evidence type="ECO:0000313" key="1">
    <source>
        <dbReference type="EMBL" id="KKM77560.1"/>
    </source>
</evidence>
<organism evidence="1">
    <name type="scientific">marine sediment metagenome</name>
    <dbReference type="NCBI Taxonomy" id="412755"/>
    <lineage>
        <taxon>unclassified sequences</taxon>
        <taxon>metagenomes</taxon>
        <taxon>ecological metagenomes</taxon>
    </lineage>
</organism>
<reference evidence="1" key="1">
    <citation type="journal article" date="2015" name="Nature">
        <title>Complex archaea that bridge the gap between prokaryotes and eukaryotes.</title>
        <authorList>
            <person name="Spang A."/>
            <person name="Saw J.H."/>
            <person name="Jorgensen S.L."/>
            <person name="Zaremba-Niedzwiedzka K."/>
            <person name="Martijn J."/>
            <person name="Lind A.E."/>
            <person name="van Eijk R."/>
            <person name="Schleper C."/>
            <person name="Guy L."/>
            <person name="Ettema T.J."/>
        </authorList>
    </citation>
    <scope>NUCLEOTIDE SEQUENCE</scope>
</reference>
<sequence length="78" mass="9145">MRDPKRINRILGLLGVHWSTHPDWRLGQVIVNLCRETGSNDDPFYLEDDELERLLRLHVEGEPPRPFVLAVQQDEEDV</sequence>
<protein>
    <submittedName>
        <fullName evidence="1">Uncharacterized protein</fullName>
    </submittedName>
</protein>
<dbReference type="AlphaFoldDB" id="A0A0F9ML46"/>
<gene>
    <name evidence="1" type="ORF">LCGC14_1368790</name>
</gene>
<dbReference type="EMBL" id="LAZR01008624">
    <property type="protein sequence ID" value="KKM77560.1"/>
    <property type="molecule type" value="Genomic_DNA"/>
</dbReference>
<name>A0A0F9ML46_9ZZZZ</name>
<accession>A0A0F9ML46</accession>